<feature type="transmembrane region" description="Helical" evidence="1">
    <location>
        <begin position="31"/>
        <end position="51"/>
    </location>
</feature>
<organism evidence="2">
    <name type="scientific">Leptospirillum sp. Group II '5-way CG'</name>
    <dbReference type="NCBI Taxonomy" id="419541"/>
    <lineage>
        <taxon>Bacteria</taxon>
        <taxon>Pseudomonadati</taxon>
        <taxon>Nitrospirota</taxon>
        <taxon>Nitrospiria</taxon>
        <taxon>Nitrospirales</taxon>
        <taxon>Nitrospiraceae</taxon>
        <taxon>Leptospirillum</taxon>
    </lineage>
</organism>
<gene>
    <name evidence="2" type="ORF">CGL2_09921001</name>
</gene>
<sequence length="142" mass="14594">MTSFPDHIFLIPLFLATGALSLISPLSGSLLLGQLAGGMAAVTGAMVLAALTGTVPFTAIEAGWVLGALLLVGWQYVDIAGIVVGSLAGSLFLGAVSARLVRKIPGRFLWGRYPLVIACTLALLIIGVARTLKTLKDQGGGY</sequence>
<keyword evidence="1" id="KW-1133">Transmembrane helix</keyword>
<keyword evidence="1" id="KW-0812">Transmembrane</keyword>
<evidence type="ECO:0000256" key="1">
    <source>
        <dbReference type="SAM" id="Phobius"/>
    </source>
</evidence>
<protein>
    <submittedName>
        <fullName evidence="2">Uncharacterized protein</fullName>
    </submittedName>
</protein>
<reference evidence="2" key="2">
    <citation type="journal article" date="2008" name="PLoS Biol.">
        <title>Population genomic analysis of strain variation in Leptospirillum group II bacteria involved in acid mine drainage formation.</title>
        <authorList>
            <person name="Simmons S.L."/>
            <person name="Dibartolo G."/>
            <person name="Denef V.J."/>
            <person name="Goltsman D.S."/>
            <person name="Thelen M.P."/>
            <person name="Banfield J.F."/>
        </authorList>
    </citation>
    <scope>NUCLEOTIDE SEQUENCE [LARGE SCALE GENOMIC DNA]</scope>
</reference>
<feature type="transmembrane region" description="Helical" evidence="1">
    <location>
        <begin position="82"/>
        <end position="101"/>
    </location>
</feature>
<feature type="transmembrane region" description="Helical" evidence="1">
    <location>
        <begin position="113"/>
        <end position="132"/>
    </location>
</feature>
<proteinExistence type="predicted"/>
<dbReference type="EMBL" id="DS995262">
    <property type="protein sequence ID" value="EDZ38168.1"/>
    <property type="molecule type" value="Genomic_DNA"/>
</dbReference>
<dbReference type="AlphaFoldDB" id="B6ARS5"/>
<accession>B6ARS5</accession>
<name>B6ARS5_9BACT</name>
<evidence type="ECO:0000313" key="2">
    <source>
        <dbReference type="EMBL" id="EDZ38168.1"/>
    </source>
</evidence>
<keyword evidence="1" id="KW-0472">Membrane</keyword>
<reference evidence="2" key="1">
    <citation type="journal article" date="2004" name="Nature">
        <title>Community structure and metabolism through reconstruction of microbial genomes from the environment.</title>
        <authorList>
            <person name="Tyson G.W."/>
            <person name="Chapman J."/>
            <person name="Hugenholtz P."/>
            <person name="Allen E.E."/>
            <person name="Ram R.J."/>
            <person name="Richardson P.M."/>
            <person name="Solovyev V.V."/>
            <person name="Rubin E.M."/>
            <person name="Rokhsar D.S."/>
            <person name="Banfield J.F."/>
        </authorList>
    </citation>
    <scope>NUCLEOTIDE SEQUENCE [LARGE SCALE GENOMIC DNA]</scope>
</reference>